<keyword evidence="3" id="KW-1185">Reference proteome</keyword>
<proteinExistence type="predicted"/>
<sequence length="83" mass="8768">MQELLGARRYGVAHARAAVRDRREPRAPLDGDLAGVMHRFSSGRARGAGPRAGGWVRRLATQKKPQVGAPLTGAEDPSTPAGV</sequence>
<organism evidence="2 3">
    <name type="scientific">Myceligenerans crystallogenes</name>
    <dbReference type="NCBI Taxonomy" id="316335"/>
    <lineage>
        <taxon>Bacteria</taxon>
        <taxon>Bacillati</taxon>
        <taxon>Actinomycetota</taxon>
        <taxon>Actinomycetes</taxon>
        <taxon>Micrococcales</taxon>
        <taxon>Promicromonosporaceae</taxon>
        <taxon>Myceligenerans</taxon>
    </lineage>
</organism>
<evidence type="ECO:0000256" key="1">
    <source>
        <dbReference type="SAM" id="MobiDB-lite"/>
    </source>
</evidence>
<name>A0ABP4ZMT8_9MICO</name>
<feature type="region of interest" description="Disordered" evidence="1">
    <location>
        <begin position="61"/>
        <end position="83"/>
    </location>
</feature>
<accession>A0ABP4ZMT8</accession>
<dbReference type="Proteomes" id="UP001501094">
    <property type="component" value="Unassembled WGS sequence"/>
</dbReference>
<dbReference type="EMBL" id="BAAANL010000004">
    <property type="protein sequence ID" value="GAA1864405.1"/>
    <property type="molecule type" value="Genomic_DNA"/>
</dbReference>
<reference evidence="3" key="1">
    <citation type="journal article" date="2019" name="Int. J. Syst. Evol. Microbiol.">
        <title>The Global Catalogue of Microorganisms (GCM) 10K type strain sequencing project: providing services to taxonomists for standard genome sequencing and annotation.</title>
        <authorList>
            <consortium name="The Broad Institute Genomics Platform"/>
            <consortium name="The Broad Institute Genome Sequencing Center for Infectious Disease"/>
            <person name="Wu L."/>
            <person name="Ma J."/>
        </authorList>
    </citation>
    <scope>NUCLEOTIDE SEQUENCE [LARGE SCALE GENOMIC DNA]</scope>
    <source>
        <strain evidence="3">JCM 14326</strain>
    </source>
</reference>
<evidence type="ECO:0000313" key="2">
    <source>
        <dbReference type="EMBL" id="GAA1864405.1"/>
    </source>
</evidence>
<gene>
    <name evidence="2" type="ORF">GCM10009751_23130</name>
</gene>
<comment type="caution">
    <text evidence="2">The sequence shown here is derived from an EMBL/GenBank/DDBJ whole genome shotgun (WGS) entry which is preliminary data.</text>
</comment>
<protein>
    <submittedName>
        <fullName evidence="2">Uncharacterized protein</fullName>
    </submittedName>
</protein>
<evidence type="ECO:0000313" key="3">
    <source>
        <dbReference type="Proteomes" id="UP001501094"/>
    </source>
</evidence>